<dbReference type="AlphaFoldDB" id="A0A3N4PH09"/>
<dbReference type="Gene3D" id="3.30.70.970">
    <property type="entry name" value="RraB-like"/>
    <property type="match status" value="1"/>
</dbReference>
<sequence>MFKNLFNKNSEKNIEIKQDWASYFTRVDDNPASIRLNLGLYEIAPIEKYENRLWFSVQLLNPDHNGFTTREEFPAICKIEDDISDALEKKGAIVAGALKTNGTFDLYFYTTTKIDIAKLASEVMQRHPNYRYATDSKIDVKWSDYFDFLYPNEYEYQTILNQRVLNNLHQEGDNPNSERPIDHWINFQTEADRNSFITAVEKIGFKILSKEKTEKNLFQLNISKISDINWNTINDSVWELITIAKDNNGFYDGWGCPISK</sequence>
<dbReference type="InterPro" id="IPR009671">
    <property type="entry name" value="RraB_dom"/>
</dbReference>
<dbReference type="Proteomes" id="UP000270856">
    <property type="component" value="Unassembled WGS sequence"/>
</dbReference>
<feature type="domain" description="DUF695" evidence="1">
    <location>
        <begin position="18"/>
        <end position="150"/>
    </location>
</feature>
<evidence type="ECO:0000259" key="2">
    <source>
        <dbReference type="Pfam" id="PF06877"/>
    </source>
</evidence>
<dbReference type="RefSeq" id="WP_123897139.1">
    <property type="nucleotide sequence ID" value="NZ_RPFJ01000006.1"/>
</dbReference>
<dbReference type="Pfam" id="PF05117">
    <property type="entry name" value="DUF695"/>
    <property type="match status" value="1"/>
</dbReference>
<gene>
    <name evidence="3" type="ORF">EGM88_06445</name>
</gene>
<dbReference type="OrthoDB" id="7839302at2"/>
<protein>
    <submittedName>
        <fullName evidence="3">DUF695 domain-containing protein</fullName>
    </submittedName>
</protein>
<evidence type="ECO:0000313" key="4">
    <source>
        <dbReference type="Proteomes" id="UP000270856"/>
    </source>
</evidence>
<feature type="domain" description="Regulator of ribonuclease activity B" evidence="2">
    <location>
        <begin position="160"/>
        <end position="256"/>
    </location>
</feature>
<evidence type="ECO:0000313" key="3">
    <source>
        <dbReference type="EMBL" id="RPD98823.1"/>
    </source>
</evidence>
<dbReference type="Pfam" id="PF06877">
    <property type="entry name" value="RraB"/>
    <property type="match status" value="1"/>
</dbReference>
<dbReference type="InterPro" id="IPR036701">
    <property type="entry name" value="RraB-like_sf"/>
</dbReference>
<organism evidence="3 4">
    <name type="scientific">Aureibaculum marinum</name>
    <dbReference type="NCBI Taxonomy" id="2487930"/>
    <lineage>
        <taxon>Bacteria</taxon>
        <taxon>Pseudomonadati</taxon>
        <taxon>Bacteroidota</taxon>
        <taxon>Flavobacteriia</taxon>
        <taxon>Flavobacteriales</taxon>
        <taxon>Flavobacteriaceae</taxon>
        <taxon>Aureibaculum</taxon>
    </lineage>
</organism>
<proteinExistence type="predicted"/>
<evidence type="ECO:0000259" key="1">
    <source>
        <dbReference type="Pfam" id="PF05117"/>
    </source>
</evidence>
<name>A0A3N4PH09_9FLAO</name>
<keyword evidence="4" id="KW-1185">Reference proteome</keyword>
<comment type="caution">
    <text evidence="3">The sequence shown here is derived from an EMBL/GenBank/DDBJ whole genome shotgun (WGS) entry which is preliminary data.</text>
</comment>
<dbReference type="EMBL" id="RPFJ01000006">
    <property type="protein sequence ID" value="RPD98823.1"/>
    <property type="molecule type" value="Genomic_DNA"/>
</dbReference>
<reference evidence="3 4" key="1">
    <citation type="submission" date="2018-11" db="EMBL/GenBank/DDBJ databases">
        <title>Aureibaculum marinum gen. nov., sp. nov., a member of the family Flavobacteriaceae isolated from the Bohai Sea.</title>
        <authorList>
            <person name="Ji X."/>
        </authorList>
    </citation>
    <scope>NUCLEOTIDE SEQUENCE [LARGE SCALE GENOMIC DNA]</scope>
    <source>
        <strain evidence="3 4">BH-SD17</strain>
    </source>
</reference>
<dbReference type="InterPro" id="IPR016097">
    <property type="entry name" value="DUF695"/>
</dbReference>
<dbReference type="SUPFAM" id="SSF89946">
    <property type="entry name" value="Hypothetical protein VC0424"/>
    <property type="match status" value="1"/>
</dbReference>
<accession>A0A3N4PH09</accession>